<dbReference type="InterPro" id="IPR035979">
    <property type="entry name" value="RBD_domain_sf"/>
</dbReference>
<dbReference type="OrthoDB" id="15688at2759"/>
<dbReference type="GO" id="GO:0005634">
    <property type="term" value="C:nucleus"/>
    <property type="evidence" value="ECO:0007669"/>
    <property type="project" value="InterPro"/>
</dbReference>
<dbReference type="GO" id="GO:0003723">
    <property type="term" value="F:RNA binding"/>
    <property type="evidence" value="ECO:0007669"/>
    <property type="project" value="UniProtKB-UniRule"/>
</dbReference>
<evidence type="ECO:0000313" key="4">
    <source>
        <dbReference type="EMBL" id="GIQ80800.1"/>
    </source>
</evidence>
<dbReference type="EMBL" id="BDIP01000244">
    <property type="protein sequence ID" value="GIQ80800.1"/>
    <property type="molecule type" value="Genomic_DNA"/>
</dbReference>
<dbReference type="InterPro" id="IPR012677">
    <property type="entry name" value="Nucleotide-bd_a/b_plait_sf"/>
</dbReference>
<feature type="domain" description="RRM" evidence="3">
    <location>
        <begin position="14"/>
        <end position="92"/>
    </location>
</feature>
<reference evidence="4 5" key="1">
    <citation type="journal article" date="2018" name="PLoS ONE">
        <title>The draft genome of Kipferlia bialata reveals reductive genome evolution in fornicate parasites.</title>
        <authorList>
            <person name="Tanifuji G."/>
            <person name="Takabayashi S."/>
            <person name="Kume K."/>
            <person name="Takagi M."/>
            <person name="Nakayama T."/>
            <person name="Kamikawa R."/>
            <person name="Inagaki Y."/>
            <person name="Hashimoto T."/>
        </authorList>
    </citation>
    <scope>NUCLEOTIDE SEQUENCE [LARGE SCALE GENOMIC DNA]</scope>
    <source>
        <strain evidence="4">NY0173</strain>
    </source>
</reference>
<dbReference type="GO" id="GO:0006396">
    <property type="term" value="P:RNA processing"/>
    <property type="evidence" value="ECO:0007669"/>
    <property type="project" value="InterPro"/>
</dbReference>
<feature type="region of interest" description="Disordered" evidence="2">
    <location>
        <begin position="95"/>
        <end position="126"/>
    </location>
</feature>
<gene>
    <name evidence="4" type="ORF">KIPB_001657</name>
</gene>
<dbReference type="Pfam" id="PF00076">
    <property type="entry name" value="RRM_1"/>
    <property type="match status" value="1"/>
</dbReference>
<dbReference type="Proteomes" id="UP000265618">
    <property type="component" value="Unassembled WGS sequence"/>
</dbReference>
<evidence type="ECO:0000256" key="2">
    <source>
        <dbReference type="SAM" id="MobiDB-lite"/>
    </source>
</evidence>
<protein>
    <recommendedName>
        <fullName evidence="3">RRM domain-containing protein</fullName>
    </recommendedName>
</protein>
<accession>A0A9K3CR96</accession>
<sequence length="147" mass="15979">MSSAFEPEKSVEGYVVMLTGISTEATLNDVKTAMEARGPINGFVCPIANETGLLRGYALVSYNEKEDADAAIEFFHGQEVFGMTVECGYAIAKDSKGTKRGAREQERSSPVKRRPQGDVDMDASGKVEIVVTNVKHVESDDEEEHSS</sequence>
<dbReference type="AlphaFoldDB" id="A0A9K3CR96"/>
<dbReference type="InterPro" id="IPR008111">
    <property type="entry name" value="RNA-bd_8"/>
</dbReference>
<name>A0A9K3CR96_9EUKA</name>
<evidence type="ECO:0000313" key="5">
    <source>
        <dbReference type="Proteomes" id="UP000265618"/>
    </source>
</evidence>
<evidence type="ECO:0000259" key="3">
    <source>
        <dbReference type="PROSITE" id="PS50102"/>
    </source>
</evidence>
<dbReference type="PROSITE" id="PS50102">
    <property type="entry name" value="RRM"/>
    <property type="match status" value="1"/>
</dbReference>
<dbReference type="GO" id="GO:0005737">
    <property type="term" value="C:cytoplasm"/>
    <property type="evidence" value="ECO:0007669"/>
    <property type="project" value="InterPro"/>
</dbReference>
<dbReference type="PANTHER" id="PTHR45894">
    <property type="entry name" value="RNA-BINDING PROTEIN 8A"/>
    <property type="match status" value="1"/>
</dbReference>
<dbReference type="InterPro" id="IPR000504">
    <property type="entry name" value="RRM_dom"/>
</dbReference>
<evidence type="ECO:0000256" key="1">
    <source>
        <dbReference type="PROSITE-ProRule" id="PRU00176"/>
    </source>
</evidence>
<comment type="caution">
    <text evidence="4">The sequence shown here is derived from an EMBL/GenBank/DDBJ whole genome shotgun (WGS) entry which is preliminary data.</text>
</comment>
<proteinExistence type="predicted"/>
<dbReference type="SMART" id="SM00360">
    <property type="entry name" value="RRM"/>
    <property type="match status" value="1"/>
</dbReference>
<dbReference type="SUPFAM" id="SSF54928">
    <property type="entry name" value="RNA-binding domain, RBD"/>
    <property type="match status" value="1"/>
</dbReference>
<keyword evidence="1" id="KW-0694">RNA-binding</keyword>
<dbReference type="Gene3D" id="3.30.70.330">
    <property type="match status" value="1"/>
</dbReference>
<organism evidence="4 5">
    <name type="scientific">Kipferlia bialata</name>
    <dbReference type="NCBI Taxonomy" id="797122"/>
    <lineage>
        <taxon>Eukaryota</taxon>
        <taxon>Metamonada</taxon>
        <taxon>Carpediemonas-like organisms</taxon>
        <taxon>Kipferlia</taxon>
    </lineage>
</organism>
<keyword evidence="5" id="KW-1185">Reference proteome</keyword>
<feature type="compositionally biased region" description="Basic and acidic residues" evidence="2">
    <location>
        <begin position="95"/>
        <end position="109"/>
    </location>
</feature>